<keyword evidence="2 6" id="KW-0812">Transmembrane</keyword>
<proteinExistence type="predicted"/>
<feature type="region of interest" description="Disordered" evidence="5">
    <location>
        <begin position="404"/>
        <end position="464"/>
    </location>
</feature>
<evidence type="ECO:0000313" key="8">
    <source>
        <dbReference type="Proteomes" id="UP000076154"/>
    </source>
</evidence>
<evidence type="ECO:0000256" key="3">
    <source>
        <dbReference type="ARBA" id="ARBA00022989"/>
    </source>
</evidence>
<dbReference type="PANTHER" id="PTHR23112:SF37">
    <property type="entry name" value="G PROTEIN-COUPLED RECEPTOR GPR1"/>
    <property type="match status" value="1"/>
</dbReference>
<keyword evidence="3 6" id="KW-1133">Transmembrane helix</keyword>
<organism evidence="7 8">
    <name type="scientific">Hypsizygus marmoreus</name>
    <name type="common">White beech mushroom</name>
    <name type="synonym">Agaricus marmoreus</name>
    <dbReference type="NCBI Taxonomy" id="39966"/>
    <lineage>
        <taxon>Eukaryota</taxon>
        <taxon>Fungi</taxon>
        <taxon>Dikarya</taxon>
        <taxon>Basidiomycota</taxon>
        <taxon>Agaricomycotina</taxon>
        <taxon>Agaricomycetes</taxon>
        <taxon>Agaricomycetidae</taxon>
        <taxon>Agaricales</taxon>
        <taxon>Tricholomatineae</taxon>
        <taxon>Lyophyllaceae</taxon>
        <taxon>Hypsizygus</taxon>
    </lineage>
</organism>
<dbReference type="InParanoid" id="A0A369K8B8"/>
<gene>
    <name evidence="7" type="ORF">Hypma_005911</name>
</gene>
<evidence type="ECO:0000256" key="4">
    <source>
        <dbReference type="ARBA" id="ARBA00023136"/>
    </source>
</evidence>
<feature type="transmembrane region" description="Helical" evidence="6">
    <location>
        <begin position="50"/>
        <end position="71"/>
    </location>
</feature>
<dbReference type="GO" id="GO:0004930">
    <property type="term" value="F:G protein-coupled receptor activity"/>
    <property type="evidence" value="ECO:0007669"/>
    <property type="project" value="TreeGrafter"/>
</dbReference>
<reference evidence="7" key="1">
    <citation type="submission" date="2018-04" db="EMBL/GenBank/DDBJ databases">
        <title>Whole genome sequencing of Hypsizygus marmoreus.</title>
        <authorList>
            <person name="Choi I.-G."/>
            <person name="Min B."/>
            <person name="Kim J.-G."/>
            <person name="Kim S."/>
            <person name="Oh Y.-L."/>
            <person name="Kong W.-S."/>
            <person name="Park H."/>
            <person name="Jeong J."/>
            <person name="Song E.-S."/>
        </authorList>
    </citation>
    <scope>NUCLEOTIDE SEQUENCE [LARGE SCALE GENOMIC DNA]</scope>
    <source>
        <strain evidence="7">51987-8</strain>
    </source>
</reference>
<accession>A0A369K8B8</accession>
<evidence type="ECO:0000256" key="2">
    <source>
        <dbReference type="ARBA" id="ARBA00022692"/>
    </source>
</evidence>
<evidence type="ECO:0000256" key="1">
    <source>
        <dbReference type="ARBA" id="ARBA00004141"/>
    </source>
</evidence>
<evidence type="ECO:0000256" key="5">
    <source>
        <dbReference type="SAM" id="MobiDB-lite"/>
    </source>
</evidence>
<dbReference type="EMBL" id="LUEZ02000004">
    <property type="protein sequence ID" value="RDB30849.1"/>
    <property type="molecule type" value="Genomic_DNA"/>
</dbReference>
<evidence type="ECO:0000256" key="6">
    <source>
        <dbReference type="SAM" id="Phobius"/>
    </source>
</evidence>
<keyword evidence="4 6" id="KW-0472">Membrane</keyword>
<dbReference type="OrthoDB" id="100006at2759"/>
<evidence type="ECO:0000313" key="7">
    <source>
        <dbReference type="EMBL" id="RDB30849.1"/>
    </source>
</evidence>
<dbReference type="Proteomes" id="UP000076154">
    <property type="component" value="Unassembled WGS sequence"/>
</dbReference>
<dbReference type="PANTHER" id="PTHR23112">
    <property type="entry name" value="G PROTEIN-COUPLED RECEPTOR 157-RELATED"/>
    <property type="match status" value="1"/>
</dbReference>
<comment type="caution">
    <text evidence="7">The sequence shown here is derived from an EMBL/GenBank/DDBJ whole genome shotgun (WGS) entry which is preliminary data.</text>
</comment>
<dbReference type="STRING" id="39966.A0A369K8B8"/>
<evidence type="ECO:0008006" key="9">
    <source>
        <dbReference type="Google" id="ProtNLM"/>
    </source>
</evidence>
<comment type="subcellular location">
    <subcellularLocation>
        <location evidence="1">Membrane</location>
        <topology evidence="1">Multi-pass membrane protein</topology>
    </subcellularLocation>
</comment>
<feature type="transmembrane region" description="Helical" evidence="6">
    <location>
        <begin position="206"/>
        <end position="227"/>
    </location>
</feature>
<feature type="transmembrane region" description="Helical" evidence="6">
    <location>
        <begin position="130"/>
        <end position="157"/>
    </location>
</feature>
<dbReference type="GO" id="GO:0007189">
    <property type="term" value="P:adenylate cyclase-activating G protein-coupled receptor signaling pathway"/>
    <property type="evidence" value="ECO:0007669"/>
    <property type="project" value="TreeGrafter"/>
</dbReference>
<name>A0A369K8B8_HYPMA</name>
<dbReference type="Gene3D" id="1.20.1070.10">
    <property type="entry name" value="Rhodopsin 7-helix transmembrane proteins"/>
    <property type="match status" value="1"/>
</dbReference>
<sequence>MVCLAALEFECPGGLVEAGSAQTVKTQVTVTEGTLCTAQGVFKQFGDVSVAFMSLTIAIQTFCVLVVRWHAPPSSSKYIIGTVFLFIILMIGISVATRTHSEKGAYYGNTGFWCWIGDQYKTEKIVFEYLWMWLAAFIMLIIYGIIALVMRGILVIGDESGNESRWKLRWDWSGNRGVRDRISTDDMEDDDEDEERRQARAIANLMLFYPAVYIFCVFPVGLVRWLVFSGNYVPRPATIFASIVFSLSGLLNTILYVLTRPELVRGSGEDPPEAARTKRKPELGTEKTSQPRSAANRRNLGHLPDRDDDMYLQDHSSVGADSPPWLKSQHSKSDIGYPYTASPTSAPSDNIILGHLPAASQDAYTSTTSANVGLGSRGSNANEIRQQQQWSHQKLVSLDMGHLLDLDSEHGGGQSTGQGQQLLQVPRSEGRRRGSGSSHGMSISGREASFESSATAVAPVNPIQ</sequence>
<feature type="compositionally biased region" description="Basic and acidic residues" evidence="5">
    <location>
        <begin position="273"/>
        <end position="285"/>
    </location>
</feature>
<feature type="transmembrane region" description="Helical" evidence="6">
    <location>
        <begin position="78"/>
        <end position="97"/>
    </location>
</feature>
<dbReference type="GO" id="GO:0005886">
    <property type="term" value="C:plasma membrane"/>
    <property type="evidence" value="ECO:0007669"/>
    <property type="project" value="TreeGrafter"/>
</dbReference>
<protein>
    <recommendedName>
        <fullName evidence="9">Glucose receptor Git3 N-terminal domain-containing protein</fullName>
    </recommendedName>
</protein>
<keyword evidence="8" id="KW-1185">Reference proteome</keyword>
<dbReference type="SUPFAM" id="SSF81321">
    <property type="entry name" value="Family A G protein-coupled receptor-like"/>
    <property type="match status" value="1"/>
</dbReference>
<dbReference type="AlphaFoldDB" id="A0A369K8B8"/>
<feature type="transmembrane region" description="Helical" evidence="6">
    <location>
        <begin position="239"/>
        <end position="258"/>
    </location>
</feature>
<feature type="region of interest" description="Disordered" evidence="5">
    <location>
        <begin position="266"/>
        <end position="341"/>
    </location>
</feature>
<feature type="compositionally biased region" description="Low complexity" evidence="5">
    <location>
        <begin position="435"/>
        <end position="446"/>
    </location>
</feature>